<comment type="caution">
    <text evidence="15">The sequence shown here is derived from an EMBL/GenBank/DDBJ whole genome shotgun (WGS) entry which is preliminary data.</text>
</comment>
<keyword evidence="7 12" id="KW-1133">Transmembrane helix</keyword>
<organism evidence="15 16">
    <name type="scientific">Bacteroides reticulotermitis JCM 10512</name>
    <dbReference type="NCBI Taxonomy" id="1445607"/>
    <lineage>
        <taxon>Bacteria</taxon>
        <taxon>Pseudomonadati</taxon>
        <taxon>Bacteroidota</taxon>
        <taxon>Bacteroidia</taxon>
        <taxon>Bacteroidales</taxon>
        <taxon>Bacteroidaceae</taxon>
        <taxon>Bacteroides</taxon>
    </lineage>
</organism>
<dbReference type="CDD" id="cd09110">
    <property type="entry name" value="PLDc_CLS_1"/>
    <property type="match status" value="1"/>
</dbReference>
<accession>W4V086</accession>
<dbReference type="InterPro" id="IPR025202">
    <property type="entry name" value="PLD-like_dom"/>
</dbReference>
<evidence type="ECO:0000256" key="7">
    <source>
        <dbReference type="ARBA" id="ARBA00022989"/>
    </source>
</evidence>
<feature type="domain" description="PLD phosphodiesterase" evidence="14">
    <location>
        <begin position="404"/>
        <end position="431"/>
    </location>
</feature>
<feature type="active site" evidence="12">
    <location>
        <position position="241"/>
    </location>
</feature>
<dbReference type="GO" id="GO:0005886">
    <property type="term" value="C:plasma membrane"/>
    <property type="evidence" value="ECO:0007669"/>
    <property type="project" value="UniProtKB-SubCell"/>
</dbReference>
<dbReference type="PANTHER" id="PTHR21248:SF22">
    <property type="entry name" value="PHOSPHOLIPASE D"/>
    <property type="match status" value="1"/>
</dbReference>
<sequence>MLGEVFLLIFVSMIDWNLIASQIATLTFDIVYFGAIISTIIVIVLDNRNPVKTMAWILVLMFLPIVGLIFYFFFGRSQRRVRIIGQKSYDRLMKKPMAEYLAQDYSELPTAYTRLISFFRETNQAFPFEGNRVEIYTGGYTKLQALLRELQKAKRHIHMEYYIIENDAIGRMLRDVLIEKAREGVEVRVIYDDVGCWHVPNHFFEAMREAGIEVRSFLKVRFPLFTSKVNYRNHRKIVVIDGCVGFVGGMNLAERYMRGFSWGIWRDTHIMMEGKAVHGLQTAFLLDWYFVDRTLITASRYFPKIETCGNSLAQIVTSEPIGPWKEIMQGMLIAITSAKSYIYIQTPYFLPTEQILTAMQTAALSGVDVRLMLPDRADNRLTHLGSCSYLEDVFEAGVKVYFYKKGFLHAKTMVSDDMLSTVGSTNVDFRSFEHNFEVNAFMYDMETALEMKEVFLQDQRECIQIFQKNWVKRSWKQKAAESVVRLMAPLL</sequence>
<dbReference type="Gene3D" id="3.30.870.10">
    <property type="entry name" value="Endonuclease Chain A"/>
    <property type="match status" value="2"/>
</dbReference>
<evidence type="ECO:0000256" key="9">
    <source>
        <dbReference type="ARBA" id="ARBA00023136"/>
    </source>
</evidence>
<keyword evidence="11 12" id="KW-1208">Phospholipid metabolism</keyword>
<feature type="transmembrane region" description="Helical" evidence="12">
    <location>
        <begin position="30"/>
        <end position="47"/>
    </location>
</feature>
<dbReference type="NCBIfam" id="TIGR04265">
    <property type="entry name" value="bac_cardiolipin"/>
    <property type="match status" value="1"/>
</dbReference>
<dbReference type="EMBL" id="BAIV01000049">
    <property type="protein sequence ID" value="GAE86487.1"/>
    <property type="molecule type" value="Genomic_DNA"/>
</dbReference>
<evidence type="ECO:0000256" key="6">
    <source>
        <dbReference type="ARBA" id="ARBA00022737"/>
    </source>
</evidence>
<dbReference type="Pfam" id="PF13396">
    <property type="entry name" value="PLDc_N"/>
    <property type="match status" value="1"/>
</dbReference>
<feature type="active site" evidence="12">
    <location>
        <position position="416"/>
    </location>
</feature>
<evidence type="ECO:0000256" key="8">
    <source>
        <dbReference type="ARBA" id="ARBA00023098"/>
    </source>
</evidence>
<dbReference type="Proteomes" id="UP000019131">
    <property type="component" value="Unassembled WGS sequence"/>
</dbReference>
<name>W4V086_9BACE</name>
<comment type="function">
    <text evidence="12">Catalyzes the reversible phosphatidyl group transfer from one phosphatidylglycerol molecule to another to form cardiolipin (CL) (diphosphatidylglycerol) and glycerol.</text>
</comment>
<keyword evidence="10 12" id="KW-0594">Phospholipid biosynthesis</keyword>
<evidence type="ECO:0000256" key="11">
    <source>
        <dbReference type="ARBA" id="ARBA00023264"/>
    </source>
</evidence>
<feature type="domain" description="PLD phosphodiesterase" evidence="14">
    <location>
        <begin position="229"/>
        <end position="256"/>
    </location>
</feature>
<evidence type="ECO:0000259" key="14">
    <source>
        <dbReference type="PROSITE" id="PS50035"/>
    </source>
</evidence>
<dbReference type="GO" id="GO:0008808">
    <property type="term" value="F:cardiolipin synthase activity"/>
    <property type="evidence" value="ECO:0007669"/>
    <property type="project" value="UniProtKB-UniRule"/>
</dbReference>
<keyword evidence="2 12" id="KW-1003">Cell membrane</keyword>
<keyword evidence="6" id="KW-0677">Repeat</keyword>
<evidence type="ECO:0000256" key="1">
    <source>
        <dbReference type="ARBA" id="ARBA00004651"/>
    </source>
</evidence>
<dbReference type="InterPro" id="IPR030874">
    <property type="entry name" value="Cardiolipin_synth_Firmi"/>
</dbReference>
<dbReference type="PANTHER" id="PTHR21248">
    <property type="entry name" value="CARDIOLIPIN SYNTHASE"/>
    <property type="match status" value="1"/>
</dbReference>
<evidence type="ECO:0000313" key="16">
    <source>
        <dbReference type="Proteomes" id="UP000019131"/>
    </source>
</evidence>
<dbReference type="SUPFAM" id="SSF56024">
    <property type="entry name" value="Phospholipase D/nuclease"/>
    <property type="match status" value="2"/>
</dbReference>
<dbReference type="STRING" id="1445607.JCM10512_5000"/>
<keyword evidence="16" id="KW-1185">Reference proteome</keyword>
<dbReference type="PROSITE" id="PS50035">
    <property type="entry name" value="PLD"/>
    <property type="match status" value="2"/>
</dbReference>
<comment type="similarity">
    <text evidence="12">Belongs to the phospholipase D family. Cardiolipin synthase subfamily.</text>
</comment>
<comment type="catalytic activity">
    <reaction evidence="12">
        <text>2 a 1,2-diacyl-sn-glycero-3-phospho-(1'-sn-glycerol) = a cardiolipin + glycerol</text>
        <dbReference type="Rhea" id="RHEA:31451"/>
        <dbReference type="ChEBI" id="CHEBI:17754"/>
        <dbReference type="ChEBI" id="CHEBI:62237"/>
        <dbReference type="ChEBI" id="CHEBI:64716"/>
    </reaction>
</comment>
<reference evidence="15 16" key="1">
    <citation type="journal article" date="2014" name="Genome Announc.">
        <title>Draft Genome Sequence of Bacteroides reticulotermitis Strain JCM 10512T, Isolated from the Gut of a Termite.</title>
        <authorList>
            <person name="Yuki M."/>
            <person name="Oshima K."/>
            <person name="Suda W."/>
            <person name="Sakamoto M."/>
            <person name="Iida T."/>
            <person name="Hattori M."/>
            <person name="Ohkuma M."/>
        </authorList>
    </citation>
    <scope>NUCLEOTIDE SEQUENCE [LARGE SCALE GENOMIC DNA]</scope>
    <source>
        <strain evidence="15 16">JCM 10512</strain>
    </source>
</reference>
<evidence type="ECO:0000256" key="3">
    <source>
        <dbReference type="ARBA" id="ARBA00022516"/>
    </source>
</evidence>
<dbReference type="GO" id="GO:0032049">
    <property type="term" value="P:cardiolipin biosynthetic process"/>
    <property type="evidence" value="ECO:0007669"/>
    <property type="project" value="UniProtKB-UniRule"/>
</dbReference>
<evidence type="ECO:0000313" key="15">
    <source>
        <dbReference type="EMBL" id="GAE86487.1"/>
    </source>
</evidence>
<keyword evidence="4 12" id="KW-0808">Transferase</keyword>
<evidence type="ECO:0000256" key="4">
    <source>
        <dbReference type="ARBA" id="ARBA00022679"/>
    </source>
</evidence>
<feature type="transmembrane region" description="Helical" evidence="12">
    <location>
        <begin position="54"/>
        <end position="74"/>
    </location>
</feature>
<keyword evidence="8 12" id="KW-0443">Lipid metabolism</keyword>
<evidence type="ECO:0000256" key="5">
    <source>
        <dbReference type="ARBA" id="ARBA00022692"/>
    </source>
</evidence>
<feature type="active site" evidence="12">
    <location>
        <position position="409"/>
    </location>
</feature>
<gene>
    <name evidence="15" type="ORF">JCM10512_5000</name>
</gene>
<evidence type="ECO:0000256" key="10">
    <source>
        <dbReference type="ARBA" id="ARBA00023209"/>
    </source>
</evidence>
<feature type="active site" evidence="12">
    <location>
        <position position="411"/>
    </location>
</feature>
<proteinExistence type="inferred from homology"/>
<dbReference type="AlphaFoldDB" id="W4V086"/>
<keyword evidence="5 12" id="KW-0812">Transmembrane</keyword>
<evidence type="ECO:0000256" key="2">
    <source>
        <dbReference type="ARBA" id="ARBA00022475"/>
    </source>
</evidence>
<dbReference type="SMART" id="SM00155">
    <property type="entry name" value="PLDc"/>
    <property type="match status" value="2"/>
</dbReference>
<feature type="active site" evidence="12">
    <location>
        <position position="236"/>
    </location>
</feature>
<dbReference type="InterPro" id="IPR022924">
    <property type="entry name" value="Cardiolipin_synthase"/>
</dbReference>
<evidence type="ECO:0000256" key="13">
    <source>
        <dbReference type="NCBIfam" id="TIGR04265"/>
    </source>
</evidence>
<comment type="subcellular location">
    <subcellularLocation>
        <location evidence="1 12">Cell membrane</location>
        <topology evidence="1 12">Multi-pass membrane protein</topology>
    </subcellularLocation>
</comment>
<dbReference type="EC" id="2.7.8.-" evidence="12 13"/>
<dbReference type="HAMAP" id="MF_01916">
    <property type="entry name" value="Cardiolipin_synth_Cls"/>
    <property type="match status" value="1"/>
</dbReference>
<keyword evidence="3 12" id="KW-0444">Lipid biosynthesis</keyword>
<dbReference type="InterPro" id="IPR027379">
    <property type="entry name" value="CLS_N"/>
</dbReference>
<dbReference type="Pfam" id="PF13091">
    <property type="entry name" value="PLDc_2"/>
    <property type="match status" value="2"/>
</dbReference>
<protein>
    <recommendedName>
        <fullName evidence="12 13">Cardiolipin synthase</fullName>
        <shortName evidence="12">CL synthase</shortName>
        <ecNumber evidence="12 13">2.7.8.-</ecNumber>
    </recommendedName>
</protein>
<feature type="active site" evidence="12">
    <location>
        <position position="234"/>
    </location>
</feature>
<dbReference type="InterPro" id="IPR001736">
    <property type="entry name" value="PLipase_D/transphosphatidylase"/>
</dbReference>
<dbReference type="CDD" id="cd09112">
    <property type="entry name" value="PLDc_CLS_2"/>
    <property type="match status" value="1"/>
</dbReference>
<keyword evidence="9 12" id="KW-0472">Membrane</keyword>
<evidence type="ECO:0000256" key="12">
    <source>
        <dbReference type="HAMAP-Rule" id="MF_01916"/>
    </source>
</evidence>